<keyword evidence="3" id="KW-0378">Hydrolase</keyword>
<dbReference type="AlphaFoldDB" id="A0A7L5BW61"/>
<evidence type="ECO:0000259" key="2">
    <source>
        <dbReference type="SMART" id="SM00849"/>
    </source>
</evidence>
<dbReference type="InterPro" id="IPR001279">
    <property type="entry name" value="Metallo-B-lactamas"/>
</dbReference>
<dbReference type="SMART" id="SM00849">
    <property type="entry name" value="Lactamase_B"/>
    <property type="match status" value="1"/>
</dbReference>
<name>A0A7L5BW61_9RHOB</name>
<dbReference type="GO" id="GO:0070813">
    <property type="term" value="P:hydrogen sulfide metabolic process"/>
    <property type="evidence" value="ECO:0007669"/>
    <property type="project" value="TreeGrafter"/>
</dbReference>
<dbReference type="GO" id="GO:0050313">
    <property type="term" value="F:sulfur dioxygenase activity"/>
    <property type="evidence" value="ECO:0007669"/>
    <property type="project" value="InterPro"/>
</dbReference>
<dbReference type="Proteomes" id="UP000503336">
    <property type="component" value="Chromosome"/>
</dbReference>
<dbReference type="GO" id="GO:0046872">
    <property type="term" value="F:metal ion binding"/>
    <property type="evidence" value="ECO:0007669"/>
    <property type="project" value="UniProtKB-KW"/>
</dbReference>
<keyword evidence="4" id="KW-1185">Reference proteome</keyword>
<feature type="domain" description="Metallo-beta-lactamase" evidence="2">
    <location>
        <begin position="25"/>
        <end position="214"/>
    </location>
</feature>
<dbReference type="PANTHER" id="PTHR43084">
    <property type="entry name" value="PERSULFIDE DIOXYGENASE ETHE1"/>
    <property type="match status" value="1"/>
</dbReference>
<protein>
    <submittedName>
        <fullName evidence="3">MBL fold metallo-hydrolase</fullName>
    </submittedName>
</protein>
<dbReference type="InterPro" id="IPR044528">
    <property type="entry name" value="POD-like_MBL-fold"/>
</dbReference>
<keyword evidence="1" id="KW-0479">Metal-binding</keyword>
<dbReference type="InterPro" id="IPR036866">
    <property type="entry name" value="RibonucZ/Hydroxyglut_hydro"/>
</dbReference>
<dbReference type="PANTHER" id="PTHR43084:SF1">
    <property type="entry name" value="PERSULFIDE DIOXYGENASE ETHE1, MITOCHONDRIAL"/>
    <property type="match status" value="1"/>
</dbReference>
<proteinExistence type="predicted"/>
<dbReference type="CDD" id="cd07724">
    <property type="entry name" value="POD-like_MBL-fold"/>
    <property type="match status" value="1"/>
</dbReference>
<dbReference type="RefSeq" id="WP_165097202.1">
    <property type="nucleotide sequence ID" value="NZ_CP049056.1"/>
</dbReference>
<accession>A0A7L5BW61</accession>
<gene>
    <name evidence="3" type="ORF">G5B40_07830</name>
</gene>
<dbReference type="SUPFAM" id="SSF56281">
    <property type="entry name" value="Metallo-hydrolase/oxidoreductase"/>
    <property type="match status" value="1"/>
</dbReference>
<dbReference type="KEGG" id="hdh:G5B40_07830"/>
<reference evidence="3 4" key="1">
    <citation type="submission" date="2020-02" db="EMBL/GenBank/DDBJ databases">
        <title>complete genome sequence of Rhodobacteraceae bacterium.</title>
        <authorList>
            <person name="Park J."/>
            <person name="Kim Y.-S."/>
            <person name="Kim K.-H."/>
        </authorList>
    </citation>
    <scope>NUCLEOTIDE SEQUENCE [LARGE SCALE GENOMIC DNA]</scope>
    <source>
        <strain evidence="3 4">RR4-56</strain>
    </source>
</reference>
<dbReference type="GO" id="GO:0006749">
    <property type="term" value="P:glutathione metabolic process"/>
    <property type="evidence" value="ECO:0007669"/>
    <property type="project" value="InterPro"/>
</dbReference>
<dbReference type="GO" id="GO:0016787">
    <property type="term" value="F:hydrolase activity"/>
    <property type="evidence" value="ECO:0007669"/>
    <property type="project" value="UniProtKB-KW"/>
</dbReference>
<dbReference type="Pfam" id="PF00753">
    <property type="entry name" value="Lactamase_B"/>
    <property type="match status" value="1"/>
</dbReference>
<evidence type="ECO:0000313" key="4">
    <source>
        <dbReference type="Proteomes" id="UP000503336"/>
    </source>
</evidence>
<sequence length="297" mass="32561">MISRTSISNGAGSPSVTGFYEADTGSIQYVVADEDTGKVALIDVVKGFDPASASTNEDAAEEILGFVARKGYEVEWILDTHPHADHLMASASLRDRLGAPNAIGAHVEDVAKLWREIYNEPDAFAPERDFNRLFRDGDEFRIGNLPARVIHSPGHTLASITYVVGDAAFVHDTLMQPDFGTARADFPGGSAHELYRTIQTILALPEETRLFIGHDYGTEARKEPAWEATVAEHREKNVHVGGGVGEEEYVKLREKRDAGLGLPDRMLFALQFNLRGGRLPPADSNGSSYFRIPANHF</sequence>
<evidence type="ECO:0000256" key="1">
    <source>
        <dbReference type="ARBA" id="ARBA00022723"/>
    </source>
</evidence>
<dbReference type="InterPro" id="IPR051682">
    <property type="entry name" value="Mito_Persulfide_Diox"/>
</dbReference>
<dbReference type="Gene3D" id="3.60.15.10">
    <property type="entry name" value="Ribonuclease Z/Hydroxyacylglutathione hydrolase-like"/>
    <property type="match status" value="1"/>
</dbReference>
<evidence type="ECO:0000313" key="3">
    <source>
        <dbReference type="EMBL" id="QIE55373.1"/>
    </source>
</evidence>
<organism evidence="3 4">
    <name type="scientific">Pikeienuella piscinae</name>
    <dbReference type="NCBI Taxonomy" id="2748098"/>
    <lineage>
        <taxon>Bacteria</taxon>
        <taxon>Pseudomonadati</taxon>
        <taxon>Pseudomonadota</taxon>
        <taxon>Alphaproteobacteria</taxon>
        <taxon>Rhodobacterales</taxon>
        <taxon>Paracoccaceae</taxon>
        <taxon>Pikeienuella</taxon>
    </lineage>
</organism>
<dbReference type="EMBL" id="CP049056">
    <property type="protein sequence ID" value="QIE55373.1"/>
    <property type="molecule type" value="Genomic_DNA"/>
</dbReference>